<dbReference type="SMART" id="SM01040">
    <property type="entry name" value="Bro-N"/>
    <property type="match status" value="1"/>
</dbReference>
<evidence type="ECO:0000259" key="1">
    <source>
        <dbReference type="PROSITE" id="PS51750"/>
    </source>
</evidence>
<reference evidence="2 3" key="1">
    <citation type="submission" date="2019-05" db="EMBL/GenBank/DDBJ databases">
        <authorList>
            <person name="Moore K."/>
            <person name="O'Neill P."/>
            <person name="Farbos A."/>
            <person name="Studholme D.J."/>
        </authorList>
    </citation>
    <scope>NUCLEOTIDE SEQUENCE [LARGE SCALE GENOMIC DNA]</scope>
    <source>
        <strain evidence="2 3">DSM 9128</strain>
    </source>
</reference>
<evidence type="ECO:0000313" key="2">
    <source>
        <dbReference type="EMBL" id="TLP71648.1"/>
    </source>
</evidence>
<dbReference type="InterPro" id="IPR003497">
    <property type="entry name" value="BRO_N_domain"/>
</dbReference>
<comment type="caution">
    <text evidence="2">The sequence shown here is derived from an EMBL/GenBank/DDBJ whole genome shotgun (WGS) entry which is preliminary data.</text>
</comment>
<dbReference type="PROSITE" id="PS51750">
    <property type="entry name" value="BRO_N"/>
    <property type="match status" value="1"/>
</dbReference>
<dbReference type="RefSeq" id="WP_138215823.1">
    <property type="nucleotide sequence ID" value="NZ_VASG01000006.1"/>
</dbReference>
<reference evidence="3" key="2">
    <citation type="submission" date="2019-06" db="EMBL/GenBank/DDBJ databases">
        <title>AzeR, a transcriptional regulator that responds to azelaic acid in Pseudomonas nitroreducens.</title>
        <authorList>
            <person name="Bez C."/>
            <person name="Javvadi S.G."/>
            <person name="Bertani I."/>
            <person name="Devescovi G."/>
            <person name="Studholme D.J."/>
            <person name="Geller A."/>
            <person name="Levy A."/>
            <person name="Venturi V."/>
        </authorList>
    </citation>
    <scope>NUCLEOTIDE SEQUENCE [LARGE SCALE GENOMIC DNA]</scope>
    <source>
        <strain evidence="3">DSM 9128</strain>
    </source>
</reference>
<gene>
    <name evidence="2" type="ORF">FEA48_22785</name>
</gene>
<accession>A0A5R8ZZ00</accession>
<dbReference type="EMBL" id="VASG01000006">
    <property type="protein sequence ID" value="TLP71648.1"/>
    <property type="molecule type" value="Genomic_DNA"/>
</dbReference>
<proteinExistence type="predicted"/>
<feature type="domain" description="Bro-N" evidence="1">
    <location>
        <begin position="1"/>
        <end position="106"/>
    </location>
</feature>
<sequence>MDDIYVPTVFHRYNRSLRGVLIDNQPWLVARELGYLIRERVDAYVLRMDEDLFREARLVTGGGEEDVLLVSDYGAFHVLQRFRDPEHRQLRMWLTGHVLPTLRDQGLVPVGQPKRLQAKGEGRPVAVLDWQGEYWVPMGEVPRLMREERRGRWWRRE</sequence>
<dbReference type="Proteomes" id="UP000307510">
    <property type="component" value="Unassembled WGS sequence"/>
</dbReference>
<organism evidence="2 3">
    <name type="scientific">Pseudomonas nitroreducens</name>
    <dbReference type="NCBI Taxonomy" id="46680"/>
    <lineage>
        <taxon>Bacteria</taxon>
        <taxon>Pseudomonadati</taxon>
        <taxon>Pseudomonadota</taxon>
        <taxon>Gammaproteobacteria</taxon>
        <taxon>Pseudomonadales</taxon>
        <taxon>Pseudomonadaceae</taxon>
        <taxon>Pseudomonas</taxon>
    </lineage>
</organism>
<name>A0A5R8ZZ00_PSENT</name>
<dbReference type="AlphaFoldDB" id="A0A5R8ZZ00"/>
<protein>
    <submittedName>
        <fullName evidence="2">Phage antirepressor</fullName>
    </submittedName>
</protein>
<evidence type="ECO:0000313" key="3">
    <source>
        <dbReference type="Proteomes" id="UP000307510"/>
    </source>
</evidence>